<evidence type="ECO:0000313" key="2">
    <source>
        <dbReference type="EMBL" id="SMP58155.1"/>
    </source>
</evidence>
<dbReference type="Gene3D" id="2.130.10.10">
    <property type="entry name" value="YVTN repeat-like/Quinoprotein amine dehydrogenase"/>
    <property type="match status" value="1"/>
</dbReference>
<sequence>MITSAKLLSRYASLMGAFWLLGALWLNSQLLAESPEWPRFLNDDFSGSVDLDPEQATPSTLSWNQPPKIAWALDLGDGYGLGVIRNDAYFHFDSVHGKERLRKVSLDQGEVLWTQTNEVTYRDMYGYEPGPRCSPTSDGDDIFTLGVSGTLTARSIQDGQQRWQVQTNDAYQVVQNFFGVGSSPLVLDDLVIVMVGGSPAADQAIAPGRLDRVSPNGSLAVAFDRNSGEERWRCGDDLASYSSPRTITLGNEVYVLMLARDHLHVIDPRKGKSIGQMRFRADILESVNAMTPVVRDNRVLIGDCYDSGAVLLEIDVQDDKAIFRDVWRDPAGNRRAQALRSHMSTPVLQDGYIYGCSGRNAPDSDFRCVEFLTGDVQWTALSRRRTNATRFGDVLLVLKETGPLHIVRCTPQSFDELAVWKLDEAIGDHAGLGYPCWAAPIVSGRKMLVRGDQNLFCLEIPED</sequence>
<dbReference type="Pfam" id="PF13360">
    <property type="entry name" value="PQQ_2"/>
    <property type="match status" value="2"/>
</dbReference>
<gene>
    <name evidence="2" type="ORF">SAMN06265222_1069</name>
</gene>
<comment type="caution">
    <text evidence="2">The sequence shown here is derived from an EMBL/GenBank/DDBJ whole genome shotgun (WGS) entry which is preliminary data.</text>
</comment>
<dbReference type="InterPro" id="IPR002372">
    <property type="entry name" value="PQQ_rpt_dom"/>
</dbReference>
<dbReference type="SUPFAM" id="SSF50998">
    <property type="entry name" value="Quinoprotein alcohol dehydrogenase-like"/>
    <property type="match status" value="1"/>
</dbReference>
<dbReference type="PANTHER" id="PTHR34512:SF30">
    <property type="entry name" value="OUTER MEMBRANE PROTEIN ASSEMBLY FACTOR BAMB"/>
    <property type="match status" value="1"/>
</dbReference>
<evidence type="ECO:0000313" key="3">
    <source>
        <dbReference type="Proteomes" id="UP001158067"/>
    </source>
</evidence>
<dbReference type="PANTHER" id="PTHR34512">
    <property type="entry name" value="CELL SURFACE PROTEIN"/>
    <property type="match status" value="1"/>
</dbReference>
<reference evidence="2 3" key="1">
    <citation type="submission" date="2017-05" db="EMBL/GenBank/DDBJ databases">
        <authorList>
            <person name="Varghese N."/>
            <person name="Submissions S."/>
        </authorList>
    </citation>
    <scope>NUCLEOTIDE SEQUENCE [LARGE SCALE GENOMIC DNA]</scope>
    <source>
        <strain evidence="2 3">DSM 25457</strain>
    </source>
</reference>
<feature type="domain" description="Pyrrolo-quinoline quinone repeat" evidence="1">
    <location>
        <begin position="219"/>
        <end position="394"/>
    </location>
</feature>
<organism evidence="2 3">
    <name type="scientific">Neorhodopirellula lusitana</name>
    <dbReference type="NCBI Taxonomy" id="445327"/>
    <lineage>
        <taxon>Bacteria</taxon>
        <taxon>Pseudomonadati</taxon>
        <taxon>Planctomycetota</taxon>
        <taxon>Planctomycetia</taxon>
        <taxon>Pirellulales</taxon>
        <taxon>Pirellulaceae</taxon>
        <taxon>Neorhodopirellula</taxon>
    </lineage>
</organism>
<evidence type="ECO:0000259" key="1">
    <source>
        <dbReference type="Pfam" id="PF13360"/>
    </source>
</evidence>
<dbReference type="Proteomes" id="UP001158067">
    <property type="component" value="Unassembled WGS sequence"/>
</dbReference>
<proteinExistence type="predicted"/>
<dbReference type="InterPro" id="IPR011047">
    <property type="entry name" value="Quinoprotein_ADH-like_sf"/>
</dbReference>
<dbReference type="InterPro" id="IPR015943">
    <property type="entry name" value="WD40/YVTN_repeat-like_dom_sf"/>
</dbReference>
<accession>A0ABY1Q3E6</accession>
<keyword evidence="3" id="KW-1185">Reference proteome</keyword>
<name>A0ABY1Q3E6_9BACT</name>
<dbReference type="EMBL" id="FXUG01000006">
    <property type="protein sequence ID" value="SMP58155.1"/>
    <property type="molecule type" value="Genomic_DNA"/>
</dbReference>
<protein>
    <submittedName>
        <fullName evidence="2">PQQ-like domain-containing protein</fullName>
    </submittedName>
</protein>
<dbReference type="RefSeq" id="WP_283432774.1">
    <property type="nucleotide sequence ID" value="NZ_FXUG01000006.1"/>
</dbReference>
<feature type="domain" description="Pyrrolo-quinoline quinone repeat" evidence="1">
    <location>
        <begin position="98"/>
        <end position="194"/>
    </location>
</feature>